<evidence type="ECO:0000256" key="18">
    <source>
        <dbReference type="ARBA" id="ARBA00049504"/>
    </source>
</evidence>
<comment type="cofactor">
    <cofactor evidence="1 19">
        <name>Mg(2+)</name>
        <dbReference type="ChEBI" id="CHEBI:18420"/>
    </cofactor>
</comment>
<reference evidence="20 21" key="2">
    <citation type="journal article" date="2020" name="Antonie Van Leeuwenhoek">
        <title>Phylogenomic characterisation of a novel corynebacterial species pathogenic to animals.</title>
        <authorList>
            <person name="Moller J."/>
            <person name="Musella L."/>
            <person name="Melnikov V."/>
            <person name="Geissdorfer W."/>
            <person name="Burkovski A."/>
            <person name="Sangal V."/>
        </authorList>
    </citation>
    <scope>NUCLEOTIDE SEQUENCE [LARGE SCALE GENOMIC DNA]</scope>
    <source>
        <strain evidence="20 21">PO100/5</strain>
    </source>
</reference>
<evidence type="ECO:0000256" key="13">
    <source>
        <dbReference type="ARBA" id="ARBA00023136"/>
    </source>
</evidence>
<evidence type="ECO:0000256" key="8">
    <source>
        <dbReference type="ARBA" id="ARBA00022573"/>
    </source>
</evidence>
<dbReference type="GO" id="GO:0009236">
    <property type="term" value="P:cobalamin biosynthetic process"/>
    <property type="evidence" value="ECO:0007669"/>
    <property type="project" value="UniProtKB-UniRule"/>
</dbReference>
<evidence type="ECO:0000256" key="14">
    <source>
        <dbReference type="ARBA" id="ARBA00025228"/>
    </source>
</evidence>
<dbReference type="RefSeq" id="WP_087454301.1">
    <property type="nucleotide sequence ID" value="NZ_CP021417.2"/>
</dbReference>
<feature type="transmembrane region" description="Helical" evidence="19">
    <location>
        <begin position="46"/>
        <end position="65"/>
    </location>
</feature>
<keyword evidence="10 19" id="KW-0812">Transmembrane</keyword>
<keyword evidence="7 19" id="KW-1003">Cell membrane</keyword>
<feature type="transmembrane region" description="Helical" evidence="19">
    <location>
        <begin position="71"/>
        <end position="89"/>
    </location>
</feature>
<dbReference type="GO" id="GO:0051073">
    <property type="term" value="F:adenosylcobinamide-GDP ribazoletransferase activity"/>
    <property type="evidence" value="ECO:0007669"/>
    <property type="project" value="UniProtKB-UniRule"/>
</dbReference>
<evidence type="ECO:0000313" key="21">
    <source>
        <dbReference type="Proteomes" id="UP000195652"/>
    </source>
</evidence>
<comment type="pathway">
    <text evidence="3 19">Cofactor biosynthesis; adenosylcobalamin biosynthesis; adenosylcobalamin from cob(II)yrinate a,c-diamide: step 7/7.</text>
</comment>
<protein>
    <recommendedName>
        <fullName evidence="6 19">Adenosylcobinamide-GDP ribazoletransferase</fullName>
        <ecNumber evidence="5 19">2.7.8.26</ecNumber>
    </recommendedName>
    <alternativeName>
        <fullName evidence="16 19">Cobalamin synthase</fullName>
    </alternativeName>
    <alternativeName>
        <fullName evidence="15 19">Cobalamin-5'-phosphate synthase</fullName>
    </alternativeName>
</protein>
<evidence type="ECO:0000256" key="7">
    <source>
        <dbReference type="ARBA" id="ARBA00022475"/>
    </source>
</evidence>
<name>A0A7Y4LFP6_9CORY</name>
<reference evidence="20 21" key="1">
    <citation type="journal article" date="2014" name="BMC Vet. Res.">
        <title>First report of Corynebacterium pseudotuberculosis from caseous lymphadenitis lesions in Black Alentejano pig (Sus scrofa domesticus).</title>
        <authorList>
            <person name="Oliveira M."/>
            <person name="Barroco C."/>
            <person name="Mottola C."/>
            <person name="Santos R."/>
            <person name="Lemsaddek A."/>
            <person name="Tavares L."/>
            <person name="Semedo-Lemsaddek T."/>
        </authorList>
    </citation>
    <scope>NUCLEOTIDE SEQUENCE [LARGE SCALE GENOMIC DNA]</scope>
    <source>
        <strain evidence="20 21">PO100/5</strain>
    </source>
</reference>
<evidence type="ECO:0000256" key="15">
    <source>
        <dbReference type="ARBA" id="ARBA00032605"/>
    </source>
</evidence>
<dbReference type="PANTHER" id="PTHR34148:SF1">
    <property type="entry name" value="ADENOSYLCOBINAMIDE-GDP RIBAZOLETRANSFERASE"/>
    <property type="match status" value="1"/>
</dbReference>
<keyword evidence="9 19" id="KW-0808">Transferase</keyword>
<dbReference type="Proteomes" id="UP000195652">
    <property type="component" value="Chromosome"/>
</dbReference>
<feature type="transmembrane region" description="Helical" evidence="19">
    <location>
        <begin position="150"/>
        <end position="169"/>
    </location>
</feature>
<gene>
    <name evidence="19" type="primary">cobS</name>
    <name evidence="20" type="ORF">CBE74_08390</name>
</gene>
<evidence type="ECO:0000256" key="2">
    <source>
        <dbReference type="ARBA" id="ARBA00004651"/>
    </source>
</evidence>
<dbReference type="HAMAP" id="MF_00719">
    <property type="entry name" value="CobS"/>
    <property type="match status" value="1"/>
</dbReference>
<dbReference type="GeneID" id="75008261"/>
<evidence type="ECO:0000256" key="4">
    <source>
        <dbReference type="ARBA" id="ARBA00010561"/>
    </source>
</evidence>
<dbReference type="AlphaFoldDB" id="A0A7Y4LFP6"/>
<feature type="transmembrane region" description="Helical" evidence="19">
    <location>
        <begin position="123"/>
        <end position="144"/>
    </location>
</feature>
<dbReference type="KEGG" id="csil:CBE74_08390"/>
<dbReference type="EMBL" id="CP021417">
    <property type="protein sequence ID" value="ARU46497.1"/>
    <property type="molecule type" value="Genomic_DNA"/>
</dbReference>
<evidence type="ECO:0000256" key="1">
    <source>
        <dbReference type="ARBA" id="ARBA00001946"/>
    </source>
</evidence>
<dbReference type="GO" id="GO:0008818">
    <property type="term" value="F:cobalamin 5'-phosphate synthase activity"/>
    <property type="evidence" value="ECO:0007669"/>
    <property type="project" value="UniProtKB-UniRule"/>
</dbReference>
<evidence type="ECO:0000256" key="9">
    <source>
        <dbReference type="ARBA" id="ARBA00022679"/>
    </source>
</evidence>
<dbReference type="NCBIfam" id="NF001282">
    <property type="entry name" value="PRK00235.2-4"/>
    <property type="match status" value="1"/>
</dbReference>
<evidence type="ECO:0000256" key="10">
    <source>
        <dbReference type="ARBA" id="ARBA00022692"/>
    </source>
</evidence>
<dbReference type="GO" id="GO:0005886">
    <property type="term" value="C:plasma membrane"/>
    <property type="evidence" value="ECO:0007669"/>
    <property type="project" value="UniProtKB-SubCell"/>
</dbReference>
<evidence type="ECO:0000256" key="3">
    <source>
        <dbReference type="ARBA" id="ARBA00004663"/>
    </source>
</evidence>
<evidence type="ECO:0000256" key="19">
    <source>
        <dbReference type="HAMAP-Rule" id="MF_00719"/>
    </source>
</evidence>
<evidence type="ECO:0000256" key="12">
    <source>
        <dbReference type="ARBA" id="ARBA00022989"/>
    </source>
</evidence>
<comment type="function">
    <text evidence="14 19">Joins adenosylcobinamide-GDP and alpha-ribazole to generate adenosylcobalamin (Ado-cobalamin). Also synthesizes adenosylcobalamin 5'-phosphate from adenosylcobinamide-GDP and alpha-ribazole 5'-phosphate.</text>
</comment>
<keyword evidence="8 19" id="KW-0169">Cobalamin biosynthesis</keyword>
<feature type="transmembrane region" description="Helical" evidence="19">
    <location>
        <begin position="181"/>
        <end position="204"/>
    </location>
</feature>
<evidence type="ECO:0000313" key="20">
    <source>
        <dbReference type="EMBL" id="ARU46497.1"/>
    </source>
</evidence>
<keyword evidence="11 19" id="KW-0460">Magnesium</keyword>
<evidence type="ECO:0000256" key="5">
    <source>
        <dbReference type="ARBA" id="ARBA00013200"/>
    </source>
</evidence>
<accession>A0A7Y4LFP6</accession>
<dbReference type="EC" id="2.7.8.26" evidence="5 19"/>
<evidence type="ECO:0000256" key="6">
    <source>
        <dbReference type="ARBA" id="ARBA00015850"/>
    </source>
</evidence>
<keyword evidence="12 19" id="KW-1133">Transmembrane helix</keyword>
<keyword evidence="21" id="KW-1185">Reference proteome</keyword>
<sequence>MSGKVGFVEGEHRPAIIEGPLTALSWLTILPVQGATAFDRITGGRVLASVPLIGILLGALGTTLAGLGVHFHITPFLIAVVIVCFWELFTRFMHLDGLADVADALGSYAPPERAREIIADPTTGLIGMGAAFISLTLQIASFDALIERGYWWMIFFAPMIGRLCAIFGAHSSLNPMQPTGFGAMMIGTVPTATIAIWFSIISAVSVSIPLFVGSPVIAVVVIIALLLSIGVAVIEIRHCSRRFDGMNGDTTGFIMHSCTAASAVFLAIGVCVI</sequence>
<evidence type="ECO:0000256" key="17">
    <source>
        <dbReference type="ARBA" id="ARBA00048623"/>
    </source>
</evidence>
<reference evidence="20 21" key="3">
    <citation type="journal article" date="2020" name="Int. J. Syst. Evol. Microbiol.">
        <title>Corynebacterium silvaticum sp. nov., a unique group of NTTB corynebacteria in wild boar and roe deer.</title>
        <authorList>
            <person name="Dangel A."/>
            <person name="Berger A."/>
            <person name="Rau J."/>
            <person name="Eisenberg T."/>
            <person name="Kampfer P."/>
            <person name="Margos G."/>
            <person name="Contzen M."/>
            <person name="Busse H.J."/>
            <person name="Konrad R."/>
            <person name="Peters M."/>
            <person name="Sting R."/>
            <person name="Sing A."/>
        </authorList>
    </citation>
    <scope>NUCLEOTIDE SEQUENCE [LARGE SCALE GENOMIC DNA]</scope>
    <source>
        <strain evidence="20 21">PO100/5</strain>
    </source>
</reference>
<feature type="transmembrane region" description="Helical" evidence="19">
    <location>
        <begin position="210"/>
        <end position="234"/>
    </location>
</feature>
<keyword evidence="13 19" id="KW-0472">Membrane</keyword>
<comment type="catalytic activity">
    <reaction evidence="17 19">
        <text>alpha-ribazole + adenosylcob(III)inamide-GDP = adenosylcob(III)alamin + GMP + H(+)</text>
        <dbReference type="Rhea" id="RHEA:16049"/>
        <dbReference type="ChEBI" id="CHEBI:10329"/>
        <dbReference type="ChEBI" id="CHEBI:15378"/>
        <dbReference type="ChEBI" id="CHEBI:18408"/>
        <dbReference type="ChEBI" id="CHEBI:58115"/>
        <dbReference type="ChEBI" id="CHEBI:60487"/>
        <dbReference type="EC" id="2.7.8.26"/>
    </reaction>
</comment>
<dbReference type="Pfam" id="PF02654">
    <property type="entry name" value="CobS"/>
    <property type="match status" value="1"/>
</dbReference>
<comment type="subcellular location">
    <subcellularLocation>
        <location evidence="2 19">Cell membrane</location>
        <topology evidence="2 19">Multi-pass membrane protein</topology>
    </subcellularLocation>
</comment>
<organism evidence="20 21">
    <name type="scientific">Corynebacterium silvaticum</name>
    <dbReference type="NCBI Taxonomy" id="2320431"/>
    <lineage>
        <taxon>Bacteria</taxon>
        <taxon>Bacillati</taxon>
        <taxon>Actinomycetota</taxon>
        <taxon>Actinomycetes</taxon>
        <taxon>Mycobacteriales</taxon>
        <taxon>Corynebacteriaceae</taxon>
        <taxon>Corynebacterium</taxon>
    </lineage>
</organism>
<comment type="similarity">
    <text evidence="4 19">Belongs to the CobS family.</text>
</comment>
<dbReference type="UniPathway" id="UPA00148">
    <property type="reaction ID" value="UER00238"/>
</dbReference>
<comment type="catalytic activity">
    <reaction evidence="18 19">
        <text>alpha-ribazole 5'-phosphate + adenosylcob(III)inamide-GDP = adenosylcob(III)alamin 5'-phosphate + GMP + H(+)</text>
        <dbReference type="Rhea" id="RHEA:23560"/>
        <dbReference type="ChEBI" id="CHEBI:15378"/>
        <dbReference type="ChEBI" id="CHEBI:57918"/>
        <dbReference type="ChEBI" id="CHEBI:58115"/>
        <dbReference type="ChEBI" id="CHEBI:60487"/>
        <dbReference type="ChEBI" id="CHEBI:60493"/>
        <dbReference type="EC" id="2.7.8.26"/>
    </reaction>
</comment>
<evidence type="ECO:0000256" key="11">
    <source>
        <dbReference type="ARBA" id="ARBA00022842"/>
    </source>
</evidence>
<proteinExistence type="inferred from homology"/>
<dbReference type="PANTHER" id="PTHR34148">
    <property type="entry name" value="ADENOSYLCOBINAMIDE-GDP RIBAZOLETRANSFERASE"/>
    <property type="match status" value="1"/>
</dbReference>
<evidence type="ECO:0000256" key="16">
    <source>
        <dbReference type="ARBA" id="ARBA00032853"/>
    </source>
</evidence>
<dbReference type="InterPro" id="IPR003805">
    <property type="entry name" value="CobS"/>
</dbReference>
<reference evidence="20 21" key="4">
    <citation type="journal article" date="2020" name="PLoS ONE">
        <title>Taxonomic classification of strain PO100/5 shows a broader geographic distribution and genetic markers of the recently described Corynebacterium silvaticum.</title>
        <authorList>
            <person name="Viana M.V.C."/>
            <person name="Profeta R."/>
            <person name="da Silva A.L."/>
            <person name="Hurtado R."/>
            <person name="Cerqueira J.C."/>
            <person name="Ribeiro B.F.S."/>
            <person name="Almeida M.O."/>
            <person name="Morais-Rodrigues F."/>
            <person name="Soares S.C."/>
            <person name="Oliveira M."/>
            <person name="Tavares L."/>
            <person name="Figueiredo H."/>
            <person name="Wattam A.R."/>
            <person name="Barh D."/>
            <person name="Ghosh P."/>
            <person name="Silva A."/>
            <person name="Azevedo V."/>
        </authorList>
    </citation>
    <scope>NUCLEOTIDE SEQUENCE [LARGE SCALE GENOMIC DNA]</scope>
    <source>
        <strain evidence="20 21">PO100/5</strain>
    </source>
</reference>